<dbReference type="GO" id="GO:0016740">
    <property type="term" value="F:transferase activity"/>
    <property type="evidence" value="ECO:0007669"/>
    <property type="project" value="UniProtKB-KW"/>
</dbReference>
<evidence type="ECO:0000313" key="1">
    <source>
        <dbReference type="EMBL" id="SMF43255.1"/>
    </source>
</evidence>
<accession>A0A1X7EZV6</accession>
<dbReference type="SUPFAM" id="SSF56784">
    <property type="entry name" value="HAD-like"/>
    <property type="match status" value="1"/>
</dbReference>
<dbReference type="InterPro" id="IPR023214">
    <property type="entry name" value="HAD_sf"/>
</dbReference>
<organism evidence="1 2">
    <name type="scientific">Azospirillum oryzae</name>
    <dbReference type="NCBI Taxonomy" id="286727"/>
    <lineage>
        <taxon>Bacteria</taxon>
        <taxon>Pseudomonadati</taxon>
        <taxon>Pseudomonadota</taxon>
        <taxon>Alphaproteobacteria</taxon>
        <taxon>Rhodospirillales</taxon>
        <taxon>Azospirillaceae</taxon>
        <taxon>Azospirillum</taxon>
    </lineage>
</organism>
<dbReference type="OrthoDB" id="9788272at2"/>
<keyword evidence="1" id="KW-0808">Transferase</keyword>
<dbReference type="InterPro" id="IPR036412">
    <property type="entry name" value="HAD-like_sf"/>
</dbReference>
<dbReference type="AlphaFoldDB" id="A0A1X7EZV6"/>
<dbReference type="InterPro" id="IPR029044">
    <property type="entry name" value="Nucleotide-diphossugar_trans"/>
</dbReference>
<dbReference type="Gene3D" id="3.40.50.1000">
    <property type="entry name" value="HAD superfamily/HAD-like"/>
    <property type="match status" value="1"/>
</dbReference>
<dbReference type="STRING" id="286727.SAMN02982917_2209"/>
<gene>
    <name evidence="1" type="ORF">SAMN02982917_2209</name>
</gene>
<name>A0A1X7EZV6_9PROT</name>
<dbReference type="SUPFAM" id="SSF53448">
    <property type="entry name" value="Nucleotide-diphospho-sugar transferases"/>
    <property type="match status" value="1"/>
</dbReference>
<dbReference type="EMBL" id="FXAK01000004">
    <property type="protein sequence ID" value="SMF43255.1"/>
    <property type="molecule type" value="Genomic_DNA"/>
</dbReference>
<evidence type="ECO:0000313" key="2">
    <source>
        <dbReference type="Proteomes" id="UP000192936"/>
    </source>
</evidence>
<dbReference type="RefSeq" id="WP_085085147.1">
    <property type="nucleotide sequence ID" value="NZ_FXAK01000004.1"/>
</dbReference>
<reference evidence="1 2" key="1">
    <citation type="submission" date="2017-04" db="EMBL/GenBank/DDBJ databases">
        <authorList>
            <person name="Afonso C.L."/>
            <person name="Miller P.J."/>
            <person name="Scott M.A."/>
            <person name="Spackman E."/>
            <person name="Goraichik I."/>
            <person name="Dimitrov K.M."/>
            <person name="Suarez D.L."/>
            <person name="Swayne D.E."/>
        </authorList>
    </citation>
    <scope>NUCLEOTIDE SEQUENCE [LARGE SCALE GENOMIC DNA]</scope>
    <source>
        <strain evidence="1 2">A2P</strain>
    </source>
</reference>
<dbReference type="Proteomes" id="UP000192936">
    <property type="component" value="Unassembled WGS sequence"/>
</dbReference>
<protein>
    <submittedName>
        <fullName evidence="1">MobA-like NTP transferase domain-containing protein</fullName>
    </submittedName>
</protein>
<dbReference type="Gene3D" id="3.90.550.10">
    <property type="entry name" value="Spore Coat Polysaccharide Biosynthesis Protein SpsA, Chain A"/>
    <property type="match status" value="1"/>
</dbReference>
<proteinExistence type="predicted"/>
<sequence>MSGYTILLPAAGRSSRYPNMRPKWMLSTPDGTLMLRRALDSLEGVVRSRVVVGILREHEERYAATAGIRRALGEEVEIVVFDEVTRGPAETAYEMIRRAKVEGPVIIKDSDSWFSLPAAPEGSNFVCIADLRRNPGVTNVAGKSFVSLNEQGIVVNIWEKSVESNFISVGGYVWNSARQYCDIFDALMRNDRNSEIFISHLISQAVLDGSVFLGVEVEGLVDAGTLREWTDLQRRMRTFFLDFDGVVVRNKGQYFPPYWTDPDEPIAENVESLRRLQAGGAQFVFVTARPEELRAKVEAVLRDAGLAWHALVMGCHHGPRVLVNDFAPSNPYPSAEAVNIPRNVGRLSDFIAGA</sequence>